<evidence type="ECO:0000256" key="4">
    <source>
        <dbReference type="ARBA" id="ARBA00023136"/>
    </source>
</evidence>
<protein>
    <submittedName>
        <fullName evidence="6">Colicin V production protein</fullName>
    </submittedName>
</protein>
<keyword evidence="7" id="KW-1185">Reference proteome</keyword>
<evidence type="ECO:0000313" key="6">
    <source>
        <dbReference type="EMBL" id="TWU24539.1"/>
    </source>
</evidence>
<dbReference type="GO" id="GO:0016020">
    <property type="term" value="C:membrane"/>
    <property type="evidence" value="ECO:0007669"/>
    <property type="project" value="UniProtKB-SubCell"/>
</dbReference>
<dbReference type="Pfam" id="PF02674">
    <property type="entry name" value="Colicin_V"/>
    <property type="match status" value="1"/>
</dbReference>
<keyword evidence="2 5" id="KW-0812">Transmembrane</keyword>
<reference evidence="6 7" key="1">
    <citation type="submission" date="2019-02" db="EMBL/GenBank/DDBJ databases">
        <title>Deep-cultivation of Planctomycetes and their phenomic and genomic characterization uncovers novel biology.</title>
        <authorList>
            <person name="Wiegand S."/>
            <person name="Jogler M."/>
            <person name="Boedeker C."/>
            <person name="Pinto D."/>
            <person name="Vollmers J."/>
            <person name="Rivas-Marin E."/>
            <person name="Kohn T."/>
            <person name="Peeters S.H."/>
            <person name="Heuer A."/>
            <person name="Rast P."/>
            <person name="Oberbeckmann S."/>
            <person name="Bunk B."/>
            <person name="Jeske O."/>
            <person name="Meyerdierks A."/>
            <person name="Storesund J.E."/>
            <person name="Kallscheuer N."/>
            <person name="Luecker S."/>
            <person name="Lage O.M."/>
            <person name="Pohl T."/>
            <person name="Merkel B.J."/>
            <person name="Hornburger P."/>
            <person name="Mueller R.-W."/>
            <person name="Bruemmer F."/>
            <person name="Labrenz M."/>
            <person name="Spormann A.M."/>
            <person name="Op Den Camp H."/>
            <person name="Overmann J."/>
            <person name="Amann R."/>
            <person name="Jetten M.S.M."/>
            <person name="Mascher T."/>
            <person name="Medema M.H."/>
            <person name="Devos D.P."/>
            <person name="Kaster A.-K."/>
            <person name="Ovreas L."/>
            <person name="Rohde M."/>
            <person name="Galperin M.Y."/>
            <person name="Jogler C."/>
        </authorList>
    </citation>
    <scope>NUCLEOTIDE SEQUENCE [LARGE SCALE GENOMIC DNA]</scope>
    <source>
        <strain evidence="6 7">Pla144</strain>
    </source>
</reference>
<evidence type="ECO:0000256" key="1">
    <source>
        <dbReference type="ARBA" id="ARBA00004141"/>
    </source>
</evidence>
<keyword evidence="4 5" id="KW-0472">Membrane</keyword>
<comment type="subcellular location">
    <subcellularLocation>
        <location evidence="1">Membrane</location>
        <topology evidence="1">Multi-pass membrane protein</topology>
    </subcellularLocation>
</comment>
<dbReference type="GO" id="GO:0009403">
    <property type="term" value="P:toxin biosynthetic process"/>
    <property type="evidence" value="ECO:0007669"/>
    <property type="project" value="InterPro"/>
</dbReference>
<feature type="transmembrane region" description="Helical" evidence="5">
    <location>
        <begin position="64"/>
        <end position="86"/>
    </location>
</feature>
<evidence type="ECO:0000256" key="5">
    <source>
        <dbReference type="SAM" id="Phobius"/>
    </source>
</evidence>
<dbReference type="OrthoDB" id="267952at2"/>
<dbReference type="EMBL" id="SJPS01000005">
    <property type="protein sequence ID" value="TWU24539.1"/>
    <property type="molecule type" value="Genomic_DNA"/>
</dbReference>
<proteinExistence type="predicted"/>
<evidence type="ECO:0000256" key="2">
    <source>
        <dbReference type="ARBA" id="ARBA00022692"/>
    </source>
</evidence>
<evidence type="ECO:0000256" key="3">
    <source>
        <dbReference type="ARBA" id="ARBA00022989"/>
    </source>
</evidence>
<sequence length="176" mass="18936">MLYLGILICAVLFAGVAMTVNEGLWSNAISLISVTLGGLFGIFVGVPAGNFLAEQAGKGPTNAWYFVFAGVWGVFTISVLITRIIADRTSRTKMRFIPLVDKFGGPLVGILVAVMFASFAAYTIDRIPIKAGEWKYADSPGFAVSVFNNVRKPFWQVANAFAQGENIDKTFTAGNP</sequence>
<feature type="transmembrane region" description="Helical" evidence="5">
    <location>
        <begin position="106"/>
        <end position="124"/>
    </location>
</feature>
<feature type="transmembrane region" description="Helical" evidence="5">
    <location>
        <begin position="29"/>
        <end position="52"/>
    </location>
</feature>
<keyword evidence="3 5" id="KW-1133">Transmembrane helix</keyword>
<gene>
    <name evidence="6" type="ORF">Pla144_34230</name>
</gene>
<dbReference type="RefSeq" id="WP_146451779.1">
    <property type="nucleotide sequence ID" value="NZ_SJPS01000005.1"/>
</dbReference>
<accession>A0A5C6CP70</accession>
<organism evidence="6 7">
    <name type="scientific">Bythopirellula polymerisocia</name>
    <dbReference type="NCBI Taxonomy" id="2528003"/>
    <lineage>
        <taxon>Bacteria</taxon>
        <taxon>Pseudomonadati</taxon>
        <taxon>Planctomycetota</taxon>
        <taxon>Planctomycetia</taxon>
        <taxon>Pirellulales</taxon>
        <taxon>Lacipirellulaceae</taxon>
        <taxon>Bythopirellula</taxon>
    </lineage>
</organism>
<dbReference type="AlphaFoldDB" id="A0A5C6CP70"/>
<dbReference type="InterPro" id="IPR003825">
    <property type="entry name" value="Colicin-V_CvpA"/>
</dbReference>
<comment type="caution">
    <text evidence="6">The sequence shown here is derived from an EMBL/GenBank/DDBJ whole genome shotgun (WGS) entry which is preliminary data.</text>
</comment>
<dbReference type="Proteomes" id="UP000318437">
    <property type="component" value="Unassembled WGS sequence"/>
</dbReference>
<evidence type="ECO:0000313" key="7">
    <source>
        <dbReference type="Proteomes" id="UP000318437"/>
    </source>
</evidence>
<name>A0A5C6CP70_9BACT</name>